<feature type="compositionally biased region" description="Low complexity" evidence="1">
    <location>
        <begin position="54"/>
        <end position="65"/>
    </location>
</feature>
<dbReference type="RefSeq" id="WP_208764557.1">
    <property type="nucleotide sequence ID" value="NZ_JBHJUX010000063.1"/>
</dbReference>
<evidence type="ECO:0000313" key="3">
    <source>
        <dbReference type="Proteomes" id="UP000318186"/>
    </source>
</evidence>
<sequence length="78" mass="8518">MDKLAAVVSWYLKRWCYSSGGAQVAHIAAGFLIECMQEVHQFLADVRGDASAGRRAAGEAGQRPGTACLPWDRDHSLR</sequence>
<evidence type="ECO:0000313" key="2">
    <source>
        <dbReference type="EMBL" id="TWG01811.1"/>
    </source>
</evidence>
<dbReference type="AlphaFoldDB" id="A0A561UR31"/>
<comment type="caution">
    <text evidence="2">The sequence shown here is derived from an EMBL/GenBank/DDBJ whole genome shotgun (WGS) entry which is preliminary data.</text>
</comment>
<name>A0A561UR31_9ACTN</name>
<evidence type="ECO:0000256" key="1">
    <source>
        <dbReference type="SAM" id="MobiDB-lite"/>
    </source>
</evidence>
<gene>
    <name evidence="2" type="ORF">FHX80_11202</name>
</gene>
<dbReference type="Proteomes" id="UP000318186">
    <property type="component" value="Unassembled WGS sequence"/>
</dbReference>
<organism evidence="2 3">
    <name type="scientific">Streptomyces brevispora</name>
    <dbReference type="NCBI Taxonomy" id="887462"/>
    <lineage>
        <taxon>Bacteria</taxon>
        <taxon>Bacillati</taxon>
        <taxon>Actinomycetota</taxon>
        <taxon>Actinomycetes</taxon>
        <taxon>Kitasatosporales</taxon>
        <taxon>Streptomycetaceae</taxon>
        <taxon>Streptomyces</taxon>
    </lineage>
</organism>
<proteinExistence type="predicted"/>
<feature type="region of interest" description="Disordered" evidence="1">
    <location>
        <begin position="54"/>
        <end position="78"/>
    </location>
</feature>
<dbReference type="EMBL" id="VIWW01000001">
    <property type="protein sequence ID" value="TWG01811.1"/>
    <property type="molecule type" value="Genomic_DNA"/>
</dbReference>
<protein>
    <submittedName>
        <fullName evidence="2">Uncharacterized protein</fullName>
    </submittedName>
</protein>
<accession>A0A561UR31</accession>
<reference evidence="2 3" key="1">
    <citation type="submission" date="2019-06" db="EMBL/GenBank/DDBJ databases">
        <title>Sequencing the genomes of 1000 actinobacteria strains.</title>
        <authorList>
            <person name="Klenk H.-P."/>
        </authorList>
    </citation>
    <scope>NUCLEOTIDE SEQUENCE [LARGE SCALE GENOMIC DNA]</scope>
    <source>
        <strain evidence="2 3">DSM 42059</strain>
    </source>
</reference>